<name>A0A1G7BZA0_9FLAO</name>
<feature type="domain" description="N-acetyltransferase" evidence="4">
    <location>
        <begin position="4"/>
        <end position="109"/>
    </location>
</feature>
<evidence type="ECO:0000256" key="2">
    <source>
        <dbReference type="ARBA" id="ARBA00023315"/>
    </source>
</evidence>
<dbReference type="OrthoDB" id="883856at2"/>
<dbReference type="PANTHER" id="PTHR43792:SF8">
    <property type="entry name" value="[RIBOSOMAL PROTEIN US5]-ALANINE N-ACETYLTRANSFERASE"/>
    <property type="match status" value="1"/>
</dbReference>
<protein>
    <submittedName>
        <fullName evidence="5">Ribosomal-protein-serine acetyltransferase</fullName>
    </submittedName>
</protein>
<evidence type="ECO:0000259" key="4">
    <source>
        <dbReference type="Pfam" id="PF13302"/>
    </source>
</evidence>
<sequence>MDNLTLRSFTLKDAQELFTLTGSNRLYLREWLSWLDNTNSVEDSLSFIQSAMANPQQGLEQYFFVCEYDNIIGTCALRRLDTNTPEIGYWLSESHRGTDITAWAVLQLVEG</sequence>
<evidence type="ECO:0000256" key="3">
    <source>
        <dbReference type="ARBA" id="ARBA00038502"/>
    </source>
</evidence>
<dbReference type="Proteomes" id="UP000198517">
    <property type="component" value="Unassembled WGS sequence"/>
</dbReference>
<keyword evidence="6" id="KW-1185">Reference proteome</keyword>
<reference evidence="5 6" key="1">
    <citation type="submission" date="2016-10" db="EMBL/GenBank/DDBJ databases">
        <authorList>
            <person name="de Groot N.N."/>
        </authorList>
    </citation>
    <scope>NUCLEOTIDE SEQUENCE [LARGE SCALE GENOMIC DNA]</scope>
    <source>
        <strain evidence="5 6">DSM 24015</strain>
    </source>
</reference>
<evidence type="ECO:0000313" key="5">
    <source>
        <dbReference type="EMBL" id="SDE32418.1"/>
    </source>
</evidence>
<gene>
    <name evidence="5" type="ORF">SAMN05421544_1075</name>
</gene>
<dbReference type="STRING" id="1071918.SAMN05421544_1075"/>
<dbReference type="PANTHER" id="PTHR43792">
    <property type="entry name" value="GNAT FAMILY, PUTATIVE (AFU_ORTHOLOGUE AFUA_3G00765)-RELATED-RELATED"/>
    <property type="match status" value="1"/>
</dbReference>
<dbReference type="EMBL" id="FNAS01000007">
    <property type="protein sequence ID" value="SDE32418.1"/>
    <property type="molecule type" value="Genomic_DNA"/>
</dbReference>
<evidence type="ECO:0000313" key="6">
    <source>
        <dbReference type="Proteomes" id="UP000198517"/>
    </source>
</evidence>
<dbReference type="InterPro" id="IPR000182">
    <property type="entry name" value="GNAT_dom"/>
</dbReference>
<comment type="similarity">
    <text evidence="3">Belongs to the acetyltransferase family. RimJ subfamily.</text>
</comment>
<proteinExistence type="inferred from homology"/>
<dbReference type="InterPro" id="IPR016181">
    <property type="entry name" value="Acyl_CoA_acyltransferase"/>
</dbReference>
<keyword evidence="1 5" id="KW-0808">Transferase</keyword>
<dbReference type="Pfam" id="PF13302">
    <property type="entry name" value="Acetyltransf_3"/>
    <property type="match status" value="1"/>
</dbReference>
<keyword evidence="2" id="KW-0012">Acyltransferase</keyword>
<evidence type="ECO:0000256" key="1">
    <source>
        <dbReference type="ARBA" id="ARBA00022679"/>
    </source>
</evidence>
<dbReference type="GO" id="GO:0016747">
    <property type="term" value="F:acyltransferase activity, transferring groups other than amino-acyl groups"/>
    <property type="evidence" value="ECO:0007669"/>
    <property type="project" value="InterPro"/>
</dbReference>
<organism evidence="5 6">
    <name type="scientific">Riemerella columbipharyngis</name>
    <dbReference type="NCBI Taxonomy" id="1071918"/>
    <lineage>
        <taxon>Bacteria</taxon>
        <taxon>Pseudomonadati</taxon>
        <taxon>Bacteroidota</taxon>
        <taxon>Flavobacteriia</taxon>
        <taxon>Flavobacteriales</taxon>
        <taxon>Weeksellaceae</taxon>
        <taxon>Riemerella</taxon>
    </lineage>
</organism>
<dbReference type="SUPFAM" id="SSF55729">
    <property type="entry name" value="Acyl-CoA N-acyltransferases (Nat)"/>
    <property type="match status" value="1"/>
</dbReference>
<dbReference type="RefSeq" id="WP_092736405.1">
    <property type="nucleotide sequence ID" value="NZ_FNAS01000007.1"/>
</dbReference>
<dbReference type="AlphaFoldDB" id="A0A1G7BZA0"/>
<dbReference type="InterPro" id="IPR051531">
    <property type="entry name" value="N-acetyltransferase"/>
</dbReference>
<dbReference type="Gene3D" id="3.40.630.30">
    <property type="match status" value="1"/>
</dbReference>
<accession>A0A1G7BZA0</accession>